<keyword evidence="4" id="KW-0547">Nucleotide-binding</keyword>
<feature type="region of interest" description="Disordered" evidence="12">
    <location>
        <begin position="389"/>
        <end position="419"/>
    </location>
</feature>
<reference evidence="15" key="1">
    <citation type="submission" date="2021-01" db="EMBL/GenBank/DDBJ databases">
        <authorList>
            <person name="Corre E."/>
            <person name="Pelletier E."/>
            <person name="Niang G."/>
            <person name="Scheremetjew M."/>
            <person name="Finn R."/>
            <person name="Kale V."/>
            <person name="Holt S."/>
            <person name="Cochrane G."/>
            <person name="Meng A."/>
            <person name="Brown T."/>
            <person name="Cohen L."/>
        </authorList>
    </citation>
    <scope>NUCLEOTIDE SEQUENCE</scope>
    <source>
        <strain evidence="15">NIES-2562</strain>
    </source>
</reference>
<organism evidence="15">
    <name type="scientific">Palpitomonas bilix</name>
    <dbReference type="NCBI Taxonomy" id="652834"/>
    <lineage>
        <taxon>Eukaryota</taxon>
        <taxon>Eukaryota incertae sedis</taxon>
    </lineage>
</organism>
<dbReference type="FunFam" id="3.40.50.300:FF:000007">
    <property type="entry name" value="Pre-mRNA-splicing factor ATP-dependent RNA helicase"/>
    <property type="match status" value="1"/>
</dbReference>
<feature type="region of interest" description="Disordered" evidence="12">
    <location>
        <begin position="1246"/>
        <end position="1269"/>
    </location>
</feature>
<dbReference type="Pfam" id="PF00271">
    <property type="entry name" value="Helicase_C"/>
    <property type="match status" value="1"/>
</dbReference>
<sequence>MSQSAAQPLDEEFVKEIAVKVSRAINLEGNNRILANNVIKTAQSCSDVASFEQRLAFFGIKKDRVPKGFSESLFRRIKAELNAIKGFGQKETLEAAPVLPGGLLVRKDKASSQHTFQSSKGSQPTKSLLGLDALAKEKRTQSAKESKVPARKKARVLAAWGEDEGDVDDSEGKAPKDEGLQQTDKKGRAPDGAATSTSSSMFRKPRDRGSVRNKGAEIGRSDQSGGRGEGQKKEDRLEGDRSRERPWSDRSDASRFSQASTRYSSSSRPAWDTPTTARGSRRDLPGGGRGGPVSSWDVGGDDAGMFDIPKTGLGNGGGNSKGGSGKEGEGKDAGNRKKGYDDDEEYKHWEKEMDRAWYDQDEMGVMDAHDPFAFAGDGAQVKEMEDNLKKKAEKAGASAKSIRDIRRGQRKAESDAWEENRMLHSGAVRKLDADADAEMEEETRVHVLVHDTKPPFLDGRMAFTKQQEMVQTVKDPTSDLAILSRKGSAVVKELREKKERIKAQGKFWDVSGTTLGKVMGVEKTDDDPDKQAANDDGEVDYKKSSQFKDIMAAQKSAKVSEFARTRTIQEQRRFLPIYGVREDLLNVIRENQVIIIVGETGSGKTTQLAQYLHEDGYTKFGNVGCTQPRRVAAMSVAKRVSEEVGVDLGKEVGYSIRFEDCTSEETLIKFMTDGVLLRETLTTADLDNYSAVIMDEAHERSLNTDVLFGILKKIVARRRDFKLIVTSATMDADKFAAFFGGVPVFHIPGRTFPVEVFFSRTPVEDYVDGAVKKALEIHFQYPKGDILIFMTGQEDIEAVVSLLTERIQSLPDPDAVAPLSILPIYSQLPSDLQAKIFEEAPDGARKCIVATNIAETSLTVDGIRYVIDSGFCKLKVFNPKMGMDALQITPISRANSNQRKGRAGRTGPGTCFRLFTENAFFQELLETNIPEIQRTNLGQVVLLLKSLGVDNLLHFDFMDPPPEDTLINSMYHLWVLAALDNTGALTDMGKQMVEFPLDPPLSKMLLVGNELGCSSEVLIIVSMLSVPPVFYRPKEREEDADQAREKFSVAESDHLTLLHIYQQWQANSYSGSWCTEHFLHVKSLRKAREVRAQLLDIMKTKKMEPVSCGHDWDVVRKAVCSAYFINAAKQKSIGEYANLRNGIPCHLHPTSALYGMGFTPDYVVYHELVMTTKEYMQCVTAVEPQWLAELGPMFFSIKDSHFSRLEQRKQKAEAAKRMEKEMKAAEEEKKLEEEVEEIEFKRRQPKSAIVMPGMKPNKGGRKPRRNFGI</sequence>
<feature type="domain" description="Helicase ATP-binding" evidence="13">
    <location>
        <begin position="585"/>
        <end position="748"/>
    </location>
</feature>
<feature type="compositionally biased region" description="Basic and acidic residues" evidence="12">
    <location>
        <begin position="207"/>
        <end position="220"/>
    </location>
</feature>
<dbReference type="InterPro" id="IPR011709">
    <property type="entry name" value="DEAD-box_helicase_OB_fold"/>
</dbReference>
<keyword evidence="3" id="KW-0507">mRNA processing</keyword>
<gene>
    <name evidence="15" type="ORF">PBIL07802_LOCUS3128</name>
    <name evidence="16" type="ORF">PBIL07802_LOCUS3129</name>
</gene>
<keyword evidence="5" id="KW-0378">Hydrolase</keyword>
<dbReference type="InterPro" id="IPR027417">
    <property type="entry name" value="P-loop_NTPase"/>
</dbReference>
<dbReference type="GO" id="GO:0016787">
    <property type="term" value="F:hydrolase activity"/>
    <property type="evidence" value="ECO:0007669"/>
    <property type="project" value="UniProtKB-KW"/>
</dbReference>
<evidence type="ECO:0000256" key="4">
    <source>
        <dbReference type="ARBA" id="ARBA00022741"/>
    </source>
</evidence>
<proteinExistence type="inferred from homology"/>
<feature type="compositionally biased region" description="Basic and acidic residues" evidence="12">
    <location>
        <begin position="170"/>
        <end position="189"/>
    </location>
</feature>
<evidence type="ECO:0000256" key="7">
    <source>
        <dbReference type="ARBA" id="ARBA00022840"/>
    </source>
</evidence>
<dbReference type="SMART" id="SM00490">
    <property type="entry name" value="HELICc"/>
    <property type="match status" value="1"/>
</dbReference>
<feature type="compositionally biased region" description="Gly residues" evidence="12">
    <location>
        <begin position="313"/>
        <end position="323"/>
    </location>
</feature>
<dbReference type="GO" id="GO:0005524">
    <property type="term" value="F:ATP binding"/>
    <property type="evidence" value="ECO:0007669"/>
    <property type="project" value="UniProtKB-KW"/>
</dbReference>
<evidence type="ECO:0000313" key="15">
    <source>
        <dbReference type="EMBL" id="CAE0240967.1"/>
    </source>
</evidence>
<comment type="subcellular location">
    <subcellularLocation>
        <location evidence="1">Nucleus</location>
    </subcellularLocation>
</comment>
<feature type="compositionally biased region" description="Basic and acidic residues" evidence="12">
    <location>
        <begin position="401"/>
        <end position="419"/>
    </location>
</feature>
<dbReference type="Pfam" id="PF07717">
    <property type="entry name" value="OB_NTP_bind"/>
    <property type="match status" value="1"/>
</dbReference>
<evidence type="ECO:0000256" key="11">
    <source>
        <dbReference type="ARBA" id="ARBA00047984"/>
    </source>
</evidence>
<evidence type="ECO:0000256" key="9">
    <source>
        <dbReference type="ARBA" id="ARBA00023242"/>
    </source>
</evidence>
<evidence type="ECO:0000259" key="13">
    <source>
        <dbReference type="PROSITE" id="PS51192"/>
    </source>
</evidence>
<evidence type="ECO:0000256" key="10">
    <source>
        <dbReference type="ARBA" id="ARBA00038040"/>
    </source>
</evidence>
<comment type="catalytic activity">
    <reaction evidence="11">
        <text>ATP + H2O = ADP + phosphate + H(+)</text>
        <dbReference type="Rhea" id="RHEA:13065"/>
        <dbReference type="ChEBI" id="CHEBI:15377"/>
        <dbReference type="ChEBI" id="CHEBI:15378"/>
        <dbReference type="ChEBI" id="CHEBI:30616"/>
        <dbReference type="ChEBI" id="CHEBI:43474"/>
        <dbReference type="ChEBI" id="CHEBI:456216"/>
        <dbReference type="EC" id="3.6.4.13"/>
    </reaction>
</comment>
<accession>A0A7S3CYC1</accession>
<dbReference type="InterPro" id="IPR001650">
    <property type="entry name" value="Helicase_C-like"/>
</dbReference>
<dbReference type="PROSITE" id="PS51194">
    <property type="entry name" value="HELICASE_CTER"/>
    <property type="match status" value="1"/>
</dbReference>
<dbReference type="Gene3D" id="3.40.50.300">
    <property type="entry name" value="P-loop containing nucleotide triphosphate hydrolases"/>
    <property type="match status" value="2"/>
</dbReference>
<evidence type="ECO:0000256" key="12">
    <source>
        <dbReference type="SAM" id="MobiDB-lite"/>
    </source>
</evidence>
<feature type="compositionally biased region" description="Basic residues" evidence="12">
    <location>
        <begin position="1258"/>
        <end position="1269"/>
    </location>
</feature>
<evidence type="ECO:0000313" key="16">
    <source>
        <dbReference type="EMBL" id="CAE0240968.1"/>
    </source>
</evidence>
<feature type="region of interest" description="Disordered" evidence="12">
    <location>
        <begin position="1214"/>
        <end position="1233"/>
    </location>
</feature>
<dbReference type="Gene3D" id="1.20.120.1080">
    <property type="match status" value="1"/>
</dbReference>
<feature type="compositionally biased region" description="Low complexity" evidence="12">
    <location>
        <begin position="254"/>
        <end position="268"/>
    </location>
</feature>
<evidence type="ECO:0000256" key="3">
    <source>
        <dbReference type="ARBA" id="ARBA00022664"/>
    </source>
</evidence>
<dbReference type="SMART" id="SM00487">
    <property type="entry name" value="DEXDc"/>
    <property type="match status" value="1"/>
</dbReference>
<evidence type="ECO:0000256" key="2">
    <source>
        <dbReference type="ARBA" id="ARBA00012552"/>
    </source>
</evidence>
<evidence type="ECO:0000256" key="6">
    <source>
        <dbReference type="ARBA" id="ARBA00022806"/>
    </source>
</evidence>
<evidence type="ECO:0000259" key="14">
    <source>
        <dbReference type="PROSITE" id="PS51194"/>
    </source>
</evidence>
<dbReference type="CDD" id="cd18791">
    <property type="entry name" value="SF2_C_RHA"/>
    <property type="match status" value="1"/>
</dbReference>
<dbReference type="PROSITE" id="PS51192">
    <property type="entry name" value="HELICASE_ATP_BIND_1"/>
    <property type="match status" value="1"/>
</dbReference>
<feature type="domain" description="Helicase C-terminal" evidence="14">
    <location>
        <begin position="770"/>
        <end position="948"/>
    </location>
</feature>
<dbReference type="InterPro" id="IPR011545">
    <property type="entry name" value="DEAD/DEAH_box_helicase_dom"/>
</dbReference>
<dbReference type="Pfam" id="PF04408">
    <property type="entry name" value="WHD_HA2"/>
    <property type="match status" value="1"/>
</dbReference>
<dbReference type="InterPro" id="IPR014001">
    <property type="entry name" value="Helicase_ATP-bd"/>
</dbReference>
<dbReference type="Pfam" id="PF21010">
    <property type="entry name" value="HA2_C"/>
    <property type="match status" value="1"/>
</dbReference>
<keyword evidence="7" id="KW-0067">ATP-binding</keyword>
<dbReference type="GO" id="GO:0000398">
    <property type="term" value="P:mRNA splicing, via spliceosome"/>
    <property type="evidence" value="ECO:0007669"/>
    <property type="project" value="UniProtKB-ARBA"/>
</dbReference>
<dbReference type="SMART" id="SM00847">
    <property type="entry name" value="HA2"/>
    <property type="match status" value="1"/>
</dbReference>
<dbReference type="InterPro" id="IPR048333">
    <property type="entry name" value="HA2_WH"/>
</dbReference>
<keyword evidence="9" id="KW-0539">Nucleus</keyword>
<dbReference type="GO" id="GO:0005634">
    <property type="term" value="C:nucleus"/>
    <property type="evidence" value="ECO:0007669"/>
    <property type="project" value="UniProtKB-SubCell"/>
</dbReference>
<keyword evidence="8" id="KW-0508">mRNA splicing</keyword>
<feature type="region of interest" description="Disordered" evidence="12">
    <location>
        <begin position="157"/>
        <end position="343"/>
    </location>
</feature>
<protein>
    <recommendedName>
        <fullName evidence="2">RNA helicase</fullName>
        <ecNumber evidence="2">3.6.4.13</ecNumber>
    </recommendedName>
</protein>
<dbReference type="InterPro" id="IPR007502">
    <property type="entry name" value="Helicase-assoc_dom"/>
</dbReference>
<dbReference type="SUPFAM" id="SSF52540">
    <property type="entry name" value="P-loop containing nucleoside triphosphate hydrolases"/>
    <property type="match status" value="1"/>
</dbReference>
<dbReference type="GO" id="GO:0034458">
    <property type="term" value="F:3'-5' RNA helicase activity"/>
    <property type="evidence" value="ECO:0007669"/>
    <property type="project" value="TreeGrafter"/>
</dbReference>
<dbReference type="InterPro" id="IPR002464">
    <property type="entry name" value="DNA/RNA_helicase_DEAH_CS"/>
</dbReference>
<dbReference type="AlphaFoldDB" id="A0A7S3CYC1"/>
<evidence type="ECO:0000256" key="5">
    <source>
        <dbReference type="ARBA" id="ARBA00022801"/>
    </source>
</evidence>
<dbReference type="EMBL" id="HBIB01005191">
    <property type="protein sequence ID" value="CAE0240968.1"/>
    <property type="molecule type" value="Transcribed_RNA"/>
</dbReference>
<dbReference type="FunFam" id="1.20.120.1080:FF:000018">
    <property type="entry name" value="Pre-mRNA-splicing factor ATP-dependent RNA helicase prp16"/>
    <property type="match status" value="1"/>
</dbReference>
<evidence type="ECO:0000256" key="8">
    <source>
        <dbReference type="ARBA" id="ARBA00023187"/>
    </source>
</evidence>
<feature type="compositionally biased region" description="Basic and acidic residues" evidence="12">
    <location>
        <begin position="324"/>
        <end position="343"/>
    </location>
</feature>
<dbReference type="PROSITE" id="PS00690">
    <property type="entry name" value="DEAH_ATP_HELICASE"/>
    <property type="match status" value="1"/>
</dbReference>
<dbReference type="PANTHER" id="PTHR18934">
    <property type="entry name" value="ATP-DEPENDENT RNA HELICASE"/>
    <property type="match status" value="1"/>
</dbReference>
<dbReference type="PANTHER" id="PTHR18934:SF91">
    <property type="entry name" value="PRE-MRNA-SPLICING FACTOR ATP-DEPENDENT RNA HELICASE PRP16"/>
    <property type="match status" value="1"/>
</dbReference>
<dbReference type="EMBL" id="HBIB01005190">
    <property type="protein sequence ID" value="CAE0240967.1"/>
    <property type="molecule type" value="Transcribed_RNA"/>
</dbReference>
<dbReference type="FunFam" id="3.40.50.300:FF:000615">
    <property type="entry name" value="pre-mRNA-splicing factor ATP-dependent RNA helicase DEAH7"/>
    <property type="match status" value="1"/>
</dbReference>
<dbReference type="Pfam" id="PF00270">
    <property type="entry name" value="DEAD"/>
    <property type="match status" value="1"/>
</dbReference>
<dbReference type="EC" id="3.6.4.13" evidence="2"/>
<feature type="compositionally biased region" description="Basic and acidic residues" evidence="12">
    <location>
        <begin position="229"/>
        <end position="253"/>
    </location>
</feature>
<keyword evidence="6" id="KW-0347">Helicase</keyword>
<evidence type="ECO:0000256" key="1">
    <source>
        <dbReference type="ARBA" id="ARBA00004123"/>
    </source>
</evidence>
<dbReference type="GO" id="GO:0003723">
    <property type="term" value="F:RNA binding"/>
    <property type="evidence" value="ECO:0007669"/>
    <property type="project" value="TreeGrafter"/>
</dbReference>
<comment type="similarity">
    <text evidence="10">Belongs to the DEAD box helicase family. DEAH subfamily. PRP16 sub-subfamily.</text>
</comment>
<name>A0A7S3CYC1_9EUKA</name>